<evidence type="ECO:0000259" key="9">
    <source>
        <dbReference type="Pfam" id="PF07992"/>
    </source>
</evidence>
<dbReference type="Proteomes" id="UP001570417">
    <property type="component" value="Unassembled WGS sequence"/>
</dbReference>
<dbReference type="RefSeq" id="WP_273296168.1">
    <property type="nucleotide sequence ID" value="NZ_JBFRUW010000119.1"/>
</dbReference>
<dbReference type="InterPro" id="IPR041364">
    <property type="entry name" value="Rbx-bd"/>
</dbReference>
<comment type="similarity">
    <text evidence="3">Belongs to the FAD-dependent oxidoreductase family.</text>
</comment>
<dbReference type="EMBL" id="JBFRUW010000119">
    <property type="protein sequence ID" value="MFA0570761.1"/>
    <property type="molecule type" value="Genomic_DNA"/>
</dbReference>
<proteinExistence type="inferred from homology"/>
<evidence type="ECO:0000256" key="8">
    <source>
        <dbReference type="ARBA" id="ARBA00023027"/>
    </source>
</evidence>
<evidence type="ECO:0000256" key="7">
    <source>
        <dbReference type="ARBA" id="ARBA00023002"/>
    </source>
</evidence>
<reference evidence="11 12" key="1">
    <citation type="journal article" date="2024" name="ISME J.">
        <title>Tailless and filamentous prophages are predominant in marine Vibrio.</title>
        <authorList>
            <person name="Steensen K."/>
            <person name="Seneca J."/>
            <person name="Bartlau N."/>
            <person name="Yu X.A."/>
            <person name="Hussain F.A."/>
            <person name="Polz M.F."/>
        </authorList>
    </citation>
    <scope>NUCLEOTIDE SEQUENCE [LARGE SCALE GENOMIC DNA]</scope>
    <source>
        <strain evidence="11 12">10N.222.51.A1</strain>
    </source>
</reference>
<evidence type="ECO:0000313" key="12">
    <source>
        <dbReference type="Proteomes" id="UP001570417"/>
    </source>
</evidence>
<dbReference type="GO" id="GO:0016491">
    <property type="term" value="F:oxidoreductase activity"/>
    <property type="evidence" value="ECO:0007669"/>
    <property type="project" value="UniProtKB-KW"/>
</dbReference>
<dbReference type="NCBIfam" id="NF003437">
    <property type="entry name" value="PRK04965.1"/>
    <property type="match status" value="1"/>
</dbReference>
<evidence type="ECO:0000313" key="11">
    <source>
        <dbReference type="EMBL" id="MFA0570761.1"/>
    </source>
</evidence>
<dbReference type="PRINTS" id="PR00411">
    <property type="entry name" value="PNDRDTASEI"/>
</dbReference>
<keyword evidence="5" id="KW-0285">Flavoprotein</keyword>
<keyword evidence="8" id="KW-0520">NAD</keyword>
<evidence type="ECO:0000256" key="3">
    <source>
        <dbReference type="ARBA" id="ARBA00006442"/>
    </source>
</evidence>
<keyword evidence="4" id="KW-0963">Cytoplasm</keyword>
<dbReference type="PANTHER" id="PTHR43429">
    <property type="entry name" value="PYRIDINE NUCLEOTIDE-DISULFIDE OXIDOREDUCTASE DOMAIN-CONTAINING"/>
    <property type="match status" value="1"/>
</dbReference>
<keyword evidence="7 11" id="KW-0560">Oxidoreductase</keyword>
<feature type="domain" description="Rubredoxin binding" evidence="10">
    <location>
        <begin position="312"/>
        <end position="381"/>
    </location>
</feature>
<protein>
    <submittedName>
        <fullName evidence="11">NADH:flavorubredoxin reductase NorW</fullName>
        <ecNumber evidence="11">1.18.1.-</ecNumber>
    </submittedName>
</protein>
<dbReference type="EC" id="1.18.1.-" evidence="11"/>
<dbReference type="InterPro" id="IPR036188">
    <property type="entry name" value="FAD/NAD-bd_sf"/>
</dbReference>
<evidence type="ECO:0000256" key="6">
    <source>
        <dbReference type="ARBA" id="ARBA00022827"/>
    </source>
</evidence>
<dbReference type="Gene3D" id="3.30.390.120">
    <property type="match status" value="1"/>
</dbReference>
<dbReference type="Gene3D" id="3.50.50.60">
    <property type="entry name" value="FAD/NAD(P)-binding domain"/>
    <property type="match status" value="2"/>
</dbReference>
<evidence type="ECO:0000256" key="5">
    <source>
        <dbReference type="ARBA" id="ARBA00022630"/>
    </source>
</evidence>
<evidence type="ECO:0000256" key="1">
    <source>
        <dbReference type="ARBA" id="ARBA00001974"/>
    </source>
</evidence>
<sequence>MQPIIIVGGGFAALQTIKMLRKVDAQVAIEIFTADNGTEYNKPSLSHVFSKNQSVKELTLNSAAALAEQYNIVIHTHTHVESINAEAQYIEASGKRHYYSKLVLATGARTFVPPVKGLDHSKVLTLNSLDEFHQSKSRIDAAKRIAIIGGGLIGVELALDLQVAGKEVTIFEPASDLLPNLLPRFVSAELERELIKSGVQVMTNTAIIEAKHNETELVLNASSSVSARLANIEVDEVIAAAGLRPNIELAVQAGIDVNQGIVVDSTLSSSISNIFAIGDCAEIEGRVMAYLQPAILSANVLAKQLTSSEGNLALPPMLTKVKTPSYPIQLSGKHIHTATRWEAEFTQNGIVAKAFNDANSFVGFVVTGNHSKAAFPLLRELQLA</sequence>
<organism evidence="11 12">
    <name type="scientific">Vibrio gallaecicus</name>
    <dbReference type="NCBI Taxonomy" id="552386"/>
    <lineage>
        <taxon>Bacteria</taxon>
        <taxon>Pseudomonadati</taxon>
        <taxon>Pseudomonadota</taxon>
        <taxon>Gammaproteobacteria</taxon>
        <taxon>Vibrionales</taxon>
        <taxon>Vibrionaceae</taxon>
        <taxon>Vibrio</taxon>
    </lineage>
</organism>
<feature type="domain" description="FAD/NAD(P)-binding" evidence="9">
    <location>
        <begin position="4"/>
        <end position="285"/>
    </location>
</feature>
<comment type="cofactor">
    <cofactor evidence="1">
        <name>FAD</name>
        <dbReference type="ChEBI" id="CHEBI:57692"/>
    </cofactor>
</comment>
<evidence type="ECO:0000256" key="4">
    <source>
        <dbReference type="ARBA" id="ARBA00022490"/>
    </source>
</evidence>
<keyword evidence="6" id="KW-0274">FAD</keyword>
<dbReference type="InterPro" id="IPR023753">
    <property type="entry name" value="FAD/NAD-binding_dom"/>
</dbReference>
<evidence type="ECO:0000259" key="10">
    <source>
        <dbReference type="Pfam" id="PF18113"/>
    </source>
</evidence>
<dbReference type="SUPFAM" id="SSF51905">
    <property type="entry name" value="FAD/NAD(P)-binding domain"/>
    <property type="match status" value="2"/>
</dbReference>
<dbReference type="PRINTS" id="PR00368">
    <property type="entry name" value="FADPNR"/>
</dbReference>
<evidence type="ECO:0000256" key="2">
    <source>
        <dbReference type="ARBA" id="ARBA00004496"/>
    </source>
</evidence>
<accession>A0ABV4NHY6</accession>
<dbReference type="InterPro" id="IPR050260">
    <property type="entry name" value="FAD-bd_OxRdtase"/>
</dbReference>
<dbReference type="PANTHER" id="PTHR43429:SF3">
    <property type="entry name" value="NITRITE REDUCTASE [NAD(P)H]"/>
    <property type="match status" value="1"/>
</dbReference>
<dbReference type="Pfam" id="PF18113">
    <property type="entry name" value="Rbx_binding"/>
    <property type="match status" value="1"/>
</dbReference>
<gene>
    <name evidence="11" type="primary">norW</name>
    <name evidence="11" type="ORF">AB4566_21135</name>
</gene>
<dbReference type="Pfam" id="PF07992">
    <property type="entry name" value="Pyr_redox_2"/>
    <property type="match status" value="1"/>
</dbReference>
<name>A0ABV4NHY6_9VIBR</name>
<comment type="subcellular location">
    <subcellularLocation>
        <location evidence="2">Cytoplasm</location>
    </subcellularLocation>
</comment>
<comment type="caution">
    <text evidence="11">The sequence shown here is derived from an EMBL/GenBank/DDBJ whole genome shotgun (WGS) entry which is preliminary data.</text>
</comment>
<keyword evidence="12" id="KW-1185">Reference proteome</keyword>